<dbReference type="CDD" id="cd16415">
    <property type="entry name" value="HAD_dREG-2_like"/>
    <property type="match status" value="1"/>
</dbReference>
<evidence type="ECO:0000256" key="3">
    <source>
        <dbReference type="SAM" id="SignalP"/>
    </source>
</evidence>
<dbReference type="GO" id="GO:0005634">
    <property type="term" value="C:nucleus"/>
    <property type="evidence" value="ECO:0007669"/>
    <property type="project" value="TreeGrafter"/>
</dbReference>
<evidence type="ECO:0000313" key="4">
    <source>
        <dbReference type="EMBL" id="CAE7194656.1"/>
    </source>
</evidence>
<keyword evidence="3" id="KW-0732">Signal</keyword>
<keyword evidence="5" id="KW-1185">Reference proteome</keyword>
<feature type="coiled-coil region" evidence="1">
    <location>
        <begin position="42"/>
        <end position="161"/>
    </location>
</feature>
<accession>A0A812J2P4</accession>
<reference evidence="4" key="1">
    <citation type="submission" date="2021-02" db="EMBL/GenBank/DDBJ databases">
        <authorList>
            <person name="Dougan E. K."/>
            <person name="Rhodes N."/>
            <person name="Thang M."/>
            <person name="Chan C."/>
        </authorList>
    </citation>
    <scope>NUCLEOTIDE SEQUENCE</scope>
</reference>
<protein>
    <submittedName>
        <fullName evidence="4">HDHD3 protein</fullName>
    </submittedName>
</protein>
<dbReference type="InterPro" id="IPR006439">
    <property type="entry name" value="HAD-SF_hydro_IA"/>
</dbReference>
<dbReference type="InterPro" id="IPR044924">
    <property type="entry name" value="HAD-SF_hydro_IA_REG-2-like_cap"/>
</dbReference>
<feature type="chain" id="PRO_5032807308" evidence="3">
    <location>
        <begin position="18"/>
        <end position="950"/>
    </location>
</feature>
<organism evidence="4 5">
    <name type="scientific">Symbiodinium natans</name>
    <dbReference type="NCBI Taxonomy" id="878477"/>
    <lineage>
        <taxon>Eukaryota</taxon>
        <taxon>Sar</taxon>
        <taxon>Alveolata</taxon>
        <taxon>Dinophyceae</taxon>
        <taxon>Suessiales</taxon>
        <taxon>Symbiodiniaceae</taxon>
        <taxon>Symbiodinium</taxon>
    </lineage>
</organism>
<feature type="signal peptide" evidence="3">
    <location>
        <begin position="1"/>
        <end position="17"/>
    </location>
</feature>
<keyword evidence="1" id="KW-0175">Coiled coil</keyword>
<dbReference type="OrthoDB" id="433476at2759"/>
<dbReference type="NCBIfam" id="TIGR01549">
    <property type="entry name" value="HAD-SF-IA-v1"/>
    <property type="match status" value="1"/>
</dbReference>
<feature type="compositionally biased region" description="Basic and acidic residues" evidence="2">
    <location>
        <begin position="476"/>
        <end position="487"/>
    </location>
</feature>
<feature type="compositionally biased region" description="Basic and acidic residues" evidence="2">
    <location>
        <begin position="22"/>
        <end position="34"/>
    </location>
</feature>
<evidence type="ECO:0000256" key="2">
    <source>
        <dbReference type="SAM" id="MobiDB-lite"/>
    </source>
</evidence>
<dbReference type="Gene3D" id="1.10.150.720">
    <property type="entry name" value="Haloacid dehalogenase-like hydrolase"/>
    <property type="match status" value="1"/>
</dbReference>
<feature type="region of interest" description="Disordered" evidence="2">
    <location>
        <begin position="536"/>
        <end position="560"/>
    </location>
</feature>
<evidence type="ECO:0000256" key="1">
    <source>
        <dbReference type="SAM" id="Coils"/>
    </source>
</evidence>
<comment type="caution">
    <text evidence="4">The sequence shown here is derived from an EMBL/GenBank/DDBJ whole genome shotgun (WGS) entry which is preliminary data.</text>
</comment>
<feature type="region of interest" description="Disordered" evidence="2">
    <location>
        <begin position="476"/>
        <end position="496"/>
    </location>
</feature>
<feature type="coiled-coil region" evidence="1">
    <location>
        <begin position="207"/>
        <end position="249"/>
    </location>
</feature>
<dbReference type="EMBL" id="CAJNDS010000341">
    <property type="protein sequence ID" value="CAE7194656.1"/>
    <property type="molecule type" value="Genomic_DNA"/>
</dbReference>
<sequence>MQSLPLLLALAASTALAPGPRRGSEEEGQGRRSDVTPVQKVVQLLENMKEKGTKEMQEEQVQYTKFKQFCDMTLAEKEAAIGTAADKIETLEADIEKAASEAERLSKEMAEHAADVEAATAEKEKATAVREKGRADFQMTLQDYSESIDAIGRALKALKEEDKKTAKTALLQLSDAKLLPEEARSALMQGPAPKTYEFQSGGVITMLEGLQDKFVDERISLEKEEQKKRHSYEMLVQSLKAQLAQSKKEQGEKAQFKAKLLQSKASSDGDLDETKVEKQSDEKYSVDLKATCSKKAAAFQERQKLRQEEIEAIEKAKGIIAGGAVAGSAEKHLPSLLATPMAASGLSTALAFLRSEREPRAERAERVARFLQQRAAALNSRVLSAMAGRAAADPIAKVRTMIEQLITKMQAQANEEATKNGWCNAELASNKATREEKTDAVDELSSDADELSTAIGKLDEEVATLAKQVAELDADMSKATEMREQESSKNAATVKDAKEAQAAVAQALLVLRDFYKKAAGATSLLQAQDAQAAQAGQRSLSHLSRTAAEPEVFGDEPYTGMGGESGGVISMLEVIESDFARLQAETEAAEEAGKKEYQEFMEDSKVDKATKVRTSEHKVTKKQAKAQELTAVRADLQGTQKELDAANAYFEKLKPDCLDTGASYAERQAQRKQEVQDLQEALEMLEKEVPTFSTTSLAQVPRLITLDSTGTLMRVRKPIGDLYVDALRRVRPDIQVSASEMTRAFPIAFSRQSSLSPSFGADGPGCREWWRAVVEGTMAGAGITVSNLDESFDAIFDDLYGKVFSGKAAWELLPNTLRSLESLRTWCSANDCRLGVMSNMDSRLSLILQNLGILQNFDFVLTSYDARAEKPSPIIFHKALEAAGLAPTSQALHCGDSFKRDLLGATAVNWMAALVDESIDEVQRLELTKAPSAMAWRIPHIGYIEGLLHE</sequence>
<dbReference type="PANTHER" id="PTHR46191:SF2">
    <property type="entry name" value="HALOACID DEHALOGENASE-LIKE HYDROLASE DOMAIN-CONTAINING PROTEIN 3"/>
    <property type="match status" value="1"/>
</dbReference>
<dbReference type="InterPro" id="IPR023214">
    <property type="entry name" value="HAD_sf"/>
</dbReference>
<dbReference type="Pfam" id="PF00702">
    <property type="entry name" value="Hydrolase"/>
    <property type="match status" value="1"/>
</dbReference>
<dbReference type="InterPro" id="IPR051828">
    <property type="entry name" value="HAD-like_hydrolase_domain"/>
</dbReference>
<dbReference type="Gene3D" id="3.40.50.1000">
    <property type="entry name" value="HAD superfamily/HAD-like"/>
    <property type="match status" value="1"/>
</dbReference>
<name>A0A812J2P4_9DINO</name>
<dbReference type="InterPro" id="IPR036412">
    <property type="entry name" value="HAD-like_sf"/>
</dbReference>
<gene>
    <name evidence="4" type="primary">HDHD3</name>
    <name evidence="4" type="ORF">SNAT2548_LOCUS5335</name>
</gene>
<dbReference type="Proteomes" id="UP000604046">
    <property type="component" value="Unassembled WGS sequence"/>
</dbReference>
<evidence type="ECO:0000313" key="5">
    <source>
        <dbReference type="Proteomes" id="UP000604046"/>
    </source>
</evidence>
<dbReference type="SUPFAM" id="SSF56784">
    <property type="entry name" value="HAD-like"/>
    <property type="match status" value="1"/>
</dbReference>
<proteinExistence type="predicted"/>
<dbReference type="PANTHER" id="PTHR46191">
    <property type="match status" value="1"/>
</dbReference>
<feature type="region of interest" description="Disordered" evidence="2">
    <location>
        <begin position="16"/>
        <end position="38"/>
    </location>
</feature>
<dbReference type="AlphaFoldDB" id="A0A812J2P4"/>